<dbReference type="AlphaFoldDB" id="A0A550J8A8"/>
<dbReference type="Pfam" id="PF05137">
    <property type="entry name" value="PilN"/>
    <property type="match status" value="1"/>
</dbReference>
<keyword evidence="3" id="KW-1185">Reference proteome</keyword>
<accession>A0A550J8A8</accession>
<dbReference type="OrthoDB" id="5395573at2"/>
<protein>
    <submittedName>
        <fullName evidence="2">PilN domain-containing protein</fullName>
    </submittedName>
</protein>
<evidence type="ECO:0000313" key="3">
    <source>
        <dbReference type="Proteomes" id="UP000317155"/>
    </source>
</evidence>
<sequence>MKLTLNLASRTYLSRRALRFAYGGVALLLLLVLGVLTYGYVRDYRQLAQVEQWLVELETRGGIERAPTRPALSGSERERLLSEVDFANGILRMDSFRWTRLLDQLEGVLPETVGIQAIRPDYAQGSFSLTGQARDLDALRGLLDNLSASPDFSDVYLLQQARRDNPSGGSVIGFSLEVKGAF</sequence>
<evidence type="ECO:0000256" key="1">
    <source>
        <dbReference type="SAM" id="Phobius"/>
    </source>
</evidence>
<gene>
    <name evidence="2" type="ORF">FL622_13090</name>
</gene>
<dbReference type="InterPro" id="IPR007813">
    <property type="entry name" value="PilN"/>
</dbReference>
<dbReference type="EMBL" id="VJVV01000010">
    <property type="protein sequence ID" value="TRO79477.1"/>
    <property type="molecule type" value="Genomic_DNA"/>
</dbReference>
<proteinExistence type="predicted"/>
<organism evidence="2 3">
    <name type="scientific">Trichloromonas acetexigens</name>
    <dbReference type="NCBI Taxonomy" id="38815"/>
    <lineage>
        <taxon>Bacteria</taxon>
        <taxon>Pseudomonadati</taxon>
        <taxon>Thermodesulfobacteriota</taxon>
        <taxon>Desulfuromonadia</taxon>
        <taxon>Desulfuromonadales</taxon>
        <taxon>Trichloromonadaceae</taxon>
        <taxon>Trichloromonas</taxon>
    </lineage>
</organism>
<dbReference type="RefSeq" id="WP_092053554.1">
    <property type="nucleotide sequence ID" value="NZ_FOJJ01000002.1"/>
</dbReference>
<keyword evidence="1" id="KW-0472">Membrane</keyword>
<comment type="caution">
    <text evidence="2">The sequence shown here is derived from an EMBL/GenBank/DDBJ whole genome shotgun (WGS) entry which is preliminary data.</text>
</comment>
<keyword evidence="1" id="KW-1133">Transmembrane helix</keyword>
<name>A0A550J8A8_9BACT</name>
<reference evidence="2 3" key="1">
    <citation type="submission" date="2019-07" db="EMBL/GenBank/DDBJ databases">
        <title>Insights of Desulfuromonas acetexigens electromicrobiology.</title>
        <authorList>
            <person name="Katuri K."/>
            <person name="Sapireddy V."/>
            <person name="Shaw D.R."/>
            <person name="Saikaly P."/>
        </authorList>
    </citation>
    <scope>NUCLEOTIDE SEQUENCE [LARGE SCALE GENOMIC DNA]</scope>
    <source>
        <strain evidence="2 3">2873</strain>
    </source>
</reference>
<dbReference type="Proteomes" id="UP000317155">
    <property type="component" value="Unassembled WGS sequence"/>
</dbReference>
<keyword evidence="1" id="KW-0812">Transmembrane</keyword>
<feature type="transmembrane region" description="Helical" evidence="1">
    <location>
        <begin position="20"/>
        <end position="41"/>
    </location>
</feature>
<evidence type="ECO:0000313" key="2">
    <source>
        <dbReference type="EMBL" id="TRO79477.1"/>
    </source>
</evidence>